<evidence type="ECO:0000313" key="2">
    <source>
        <dbReference type="Proteomes" id="UP000821837"/>
    </source>
</evidence>
<dbReference type="VEuPathDB" id="VectorBase:RSAN_035609"/>
<protein>
    <recommendedName>
        <fullName evidence="3">Tc1-like transposase DDE domain-containing protein</fullName>
    </recommendedName>
</protein>
<comment type="caution">
    <text evidence="1">The sequence shown here is derived from an EMBL/GenBank/DDBJ whole genome shotgun (WGS) entry which is preliminary data.</text>
</comment>
<dbReference type="PANTHER" id="PTHR33939:SF1">
    <property type="entry name" value="DUF4371 DOMAIN-CONTAINING PROTEIN"/>
    <property type="match status" value="1"/>
</dbReference>
<organism evidence="1 2">
    <name type="scientific">Rhipicephalus sanguineus</name>
    <name type="common">Brown dog tick</name>
    <name type="synonym">Ixodes sanguineus</name>
    <dbReference type="NCBI Taxonomy" id="34632"/>
    <lineage>
        <taxon>Eukaryota</taxon>
        <taxon>Metazoa</taxon>
        <taxon>Ecdysozoa</taxon>
        <taxon>Arthropoda</taxon>
        <taxon>Chelicerata</taxon>
        <taxon>Arachnida</taxon>
        <taxon>Acari</taxon>
        <taxon>Parasitiformes</taxon>
        <taxon>Ixodida</taxon>
        <taxon>Ixodoidea</taxon>
        <taxon>Ixodidae</taxon>
        <taxon>Rhipicephalinae</taxon>
        <taxon>Rhipicephalus</taxon>
        <taxon>Rhipicephalus</taxon>
    </lineage>
</organism>
<dbReference type="Proteomes" id="UP000821837">
    <property type="component" value="Chromosome 6"/>
</dbReference>
<accession>A0A9D4SV26</accession>
<dbReference type="AlphaFoldDB" id="A0A9D4SV26"/>
<dbReference type="PANTHER" id="PTHR33939">
    <property type="entry name" value="PROTEIN CBG22215"/>
    <property type="match status" value="1"/>
</dbReference>
<gene>
    <name evidence="1" type="ORF">HPB52_019697</name>
</gene>
<dbReference type="EMBL" id="JABSTV010001252">
    <property type="protein sequence ID" value="KAH7948239.1"/>
    <property type="molecule type" value="Genomic_DNA"/>
</dbReference>
<sequence>MEPSEVTLKCDPLLPNEPCVAMMATAPRSLGKNKSGHILKSDSRNVIFHCYTYWRNREPEHSVEDTNNEISMVEKITTELSKCIELPSLRPYTVRCLLAEIGFKHEKRSRNSLLIDRDDSTDWRNRYLHDMERYWAEGRKIFYLDETWATAGHTRSIEWTDIVVQKRESLFARANGLTTAPIVMHIGSEDGFVDVCIPRFNDVLQKLPAGSVIVLDNAPYHSRREEKLPTLAWKKEKIQEWLTSKNITYSERMIKKQLLELVASVNHVVSLTLARCPCSCTCGERALLKGRGDIRSSSVIAYSGELPPPAVFPQRQLASGD</sequence>
<dbReference type="Gene3D" id="3.30.420.10">
    <property type="entry name" value="Ribonuclease H-like superfamily/Ribonuclease H"/>
    <property type="match status" value="1"/>
</dbReference>
<keyword evidence="2" id="KW-1185">Reference proteome</keyword>
<name>A0A9D4SV26_RHISA</name>
<reference evidence="1" key="2">
    <citation type="submission" date="2021-09" db="EMBL/GenBank/DDBJ databases">
        <authorList>
            <person name="Jia N."/>
            <person name="Wang J."/>
            <person name="Shi W."/>
            <person name="Du L."/>
            <person name="Sun Y."/>
            <person name="Zhan W."/>
            <person name="Jiang J."/>
            <person name="Wang Q."/>
            <person name="Zhang B."/>
            <person name="Ji P."/>
            <person name="Sakyi L.B."/>
            <person name="Cui X."/>
            <person name="Yuan T."/>
            <person name="Jiang B."/>
            <person name="Yang W."/>
            <person name="Lam T.T.-Y."/>
            <person name="Chang Q."/>
            <person name="Ding S."/>
            <person name="Wang X."/>
            <person name="Zhu J."/>
            <person name="Ruan X."/>
            <person name="Zhao L."/>
            <person name="Wei J."/>
            <person name="Que T."/>
            <person name="Du C."/>
            <person name="Cheng J."/>
            <person name="Dai P."/>
            <person name="Han X."/>
            <person name="Huang E."/>
            <person name="Gao Y."/>
            <person name="Liu J."/>
            <person name="Shao H."/>
            <person name="Ye R."/>
            <person name="Li L."/>
            <person name="Wei W."/>
            <person name="Wang X."/>
            <person name="Wang C."/>
            <person name="Huo Q."/>
            <person name="Li W."/>
            <person name="Guo W."/>
            <person name="Chen H."/>
            <person name="Chen S."/>
            <person name="Zhou L."/>
            <person name="Zhou L."/>
            <person name="Ni X."/>
            <person name="Tian J."/>
            <person name="Zhou Y."/>
            <person name="Sheng Y."/>
            <person name="Liu T."/>
            <person name="Pan Y."/>
            <person name="Xia L."/>
            <person name="Li J."/>
            <person name="Zhao F."/>
            <person name="Cao W."/>
        </authorList>
    </citation>
    <scope>NUCLEOTIDE SEQUENCE</scope>
    <source>
        <strain evidence="1">Rsan-2018</strain>
        <tissue evidence="1">Larvae</tissue>
    </source>
</reference>
<evidence type="ECO:0000313" key="1">
    <source>
        <dbReference type="EMBL" id="KAH7948239.1"/>
    </source>
</evidence>
<dbReference type="InterPro" id="IPR036397">
    <property type="entry name" value="RNaseH_sf"/>
</dbReference>
<proteinExistence type="predicted"/>
<reference evidence="1" key="1">
    <citation type="journal article" date="2020" name="Cell">
        <title>Large-Scale Comparative Analyses of Tick Genomes Elucidate Their Genetic Diversity and Vector Capacities.</title>
        <authorList>
            <consortium name="Tick Genome and Microbiome Consortium (TIGMIC)"/>
            <person name="Jia N."/>
            <person name="Wang J."/>
            <person name="Shi W."/>
            <person name="Du L."/>
            <person name="Sun Y."/>
            <person name="Zhan W."/>
            <person name="Jiang J.F."/>
            <person name="Wang Q."/>
            <person name="Zhang B."/>
            <person name="Ji P."/>
            <person name="Bell-Sakyi L."/>
            <person name="Cui X.M."/>
            <person name="Yuan T.T."/>
            <person name="Jiang B.G."/>
            <person name="Yang W.F."/>
            <person name="Lam T.T."/>
            <person name="Chang Q.C."/>
            <person name="Ding S.J."/>
            <person name="Wang X.J."/>
            <person name="Zhu J.G."/>
            <person name="Ruan X.D."/>
            <person name="Zhao L."/>
            <person name="Wei J.T."/>
            <person name="Ye R.Z."/>
            <person name="Que T.C."/>
            <person name="Du C.H."/>
            <person name="Zhou Y.H."/>
            <person name="Cheng J.X."/>
            <person name="Dai P.F."/>
            <person name="Guo W.B."/>
            <person name="Han X.H."/>
            <person name="Huang E.J."/>
            <person name="Li L.F."/>
            <person name="Wei W."/>
            <person name="Gao Y.C."/>
            <person name="Liu J.Z."/>
            <person name="Shao H.Z."/>
            <person name="Wang X."/>
            <person name="Wang C.C."/>
            <person name="Yang T.C."/>
            <person name="Huo Q.B."/>
            <person name="Li W."/>
            <person name="Chen H.Y."/>
            <person name="Chen S.E."/>
            <person name="Zhou L.G."/>
            <person name="Ni X.B."/>
            <person name="Tian J.H."/>
            <person name="Sheng Y."/>
            <person name="Liu T."/>
            <person name="Pan Y.S."/>
            <person name="Xia L.Y."/>
            <person name="Li J."/>
            <person name="Zhao F."/>
            <person name="Cao W.C."/>
        </authorList>
    </citation>
    <scope>NUCLEOTIDE SEQUENCE</scope>
    <source>
        <strain evidence="1">Rsan-2018</strain>
    </source>
</reference>
<dbReference type="GO" id="GO:0003676">
    <property type="term" value="F:nucleic acid binding"/>
    <property type="evidence" value="ECO:0007669"/>
    <property type="project" value="InterPro"/>
</dbReference>
<evidence type="ECO:0008006" key="3">
    <source>
        <dbReference type="Google" id="ProtNLM"/>
    </source>
</evidence>